<dbReference type="AlphaFoldDB" id="H8XPP6"/>
<dbReference type="NCBIfam" id="TIGR04183">
    <property type="entry name" value="Por_Secre_tail"/>
    <property type="match status" value="1"/>
</dbReference>
<feature type="domain" description="Secretion system C-terminal sorting" evidence="3">
    <location>
        <begin position="537"/>
        <end position="610"/>
    </location>
</feature>
<dbReference type="Pfam" id="PF18962">
    <property type="entry name" value="Por_Secre_tail"/>
    <property type="match status" value="1"/>
</dbReference>
<evidence type="ECO:0000256" key="2">
    <source>
        <dbReference type="SAM" id="SignalP"/>
    </source>
</evidence>
<accession>H8XPP6</accession>
<name>H8XPP6_FLAIG</name>
<dbReference type="Proteomes" id="UP000007599">
    <property type="component" value="Chromosome I"/>
</dbReference>
<feature type="chain" id="PRO_5003616960" description="Secretion system C-terminal sorting domain-containing protein" evidence="2">
    <location>
        <begin position="20"/>
        <end position="613"/>
    </location>
</feature>
<dbReference type="PATRIC" id="fig|1094466.5.peg.2148"/>
<reference evidence="5" key="2">
    <citation type="submission" date="2012-03" db="EMBL/GenBank/DDBJ databases">
        <title>Complete genome sequence of Flavobacterium indicum GPTSA100-9T, isolated from warm spring water.</title>
        <authorList>
            <person name="Barbier P."/>
            <person name="Houel A."/>
            <person name="Loux V."/>
            <person name="Poulain J."/>
            <person name="Bernardet J.-F."/>
            <person name="Touchon M."/>
            <person name="Duchaud E."/>
        </authorList>
    </citation>
    <scope>NUCLEOTIDE SEQUENCE [LARGE SCALE GENOMIC DNA]</scope>
    <source>
        <strain evidence="5">DSM 17447 / CIP 109464 / GPTSA100-9</strain>
    </source>
</reference>
<dbReference type="eggNOG" id="COG1345">
    <property type="taxonomic scope" value="Bacteria"/>
</dbReference>
<evidence type="ECO:0000259" key="3">
    <source>
        <dbReference type="Pfam" id="PF18962"/>
    </source>
</evidence>
<dbReference type="OrthoDB" id="2582440at2"/>
<proteinExistence type="predicted"/>
<keyword evidence="1 2" id="KW-0732">Signal</keyword>
<evidence type="ECO:0000313" key="5">
    <source>
        <dbReference type="Proteomes" id="UP000007599"/>
    </source>
</evidence>
<feature type="signal peptide" evidence="2">
    <location>
        <begin position="1"/>
        <end position="19"/>
    </location>
</feature>
<dbReference type="KEGG" id="fin:KQS_10950"/>
<keyword evidence="5" id="KW-1185">Reference proteome</keyword>
<sequence>MRKIILSSVLLALANFANAQLYVNPGAYVFMTNQFMYVKQDVNLQNTSNFYMRNTAQLLQGTTGSSTNFGAGKLSVFQEGTVNNYQYNYWCSPVGAASGVSGNEQFSISLLNRPTGLITSVPATMLSSYDGTSSPLGIATYWIWKFVTSNAYAQWVHVGSATSINPGEGFTMKGTSGTDATVVDADGVQNNTGSKQRYDFRGKPNDGNISVPVSAGNFTLVGNPYPSAIDLNQFLLDPANAAVTNGQAYFWEQVVVNSHYIDAYSGGYGVYNPGTGVYTPAAFWNYNGAGGQETALGSGTVFQRRFSPIGQGFMVMGTAAGSVTMKNSYRVFVREGAVNQSEFARMGSAAAQNQTADVYAGNSEFFPEIPNVAGIDYTKIKKGTSPYIRIHAMYNNGGVRPTTIAFDDNATDGFDYGFDGRSPSSEAAEFYYIVNGTDNEYVATAVKFDVEKKIPVGLRCAQQTNFKIKVAGLGGNFNANQEIYLHDKETGVYYDIKNGTFDMTLPAGNNKTRFEITFKNFSLSNENANLADNFDVYQNNAAGTLTIVNTMNKDVVSCQLFDVTGKLVIAKKNLGKNDTIEVSTSGLSDGVYIVKLDTKESGSVDKKIIIAKK</sequence>
<reference evidence="4 5" key="1">
    <citation type="journal article" date="2012" name="J. Bacteriol.">
        <title>Complete Genome Sequence of Flavobacterium indicum GPSTA100-9T, Isolated from Warm Spring Water.</title>
        <authorList>
            <person name="Barbier P."/>
            <person name="Houel A."/>
            <person name="Loux V."/>
            <person name="Poulain J."/>
            <person name="Bernardet J.F."/>
            <person name="Touchon M."/>
            <person name="Duchaud E."/>
        </authorList>
    </citation>
    <scope>NUCLEOTIDE SEQUENCE [LARGE SCALE GENOMIC DNA]</scope>
    <source>
        <strain evidence="5">DSM 17447 / CIP 109464 / GPTSA100-9</strain>
    </source>
</reference>
<dbReference type="InterPro" id="IPR026444">
    <property type="entry name" value="Secre_tail"/>
</dbReference>
<protein>
    <recommendedName>
        <fullName evidence="3">Secretion system C-terminal sorting domain-containing protein</fullName>
    </recommendedName>
</protein>
<dbReference type="NCBIfam" id="NF033708">
    <property type="entry name" value="T9SS_Cterm_ChiA"/>
    <property type="match status" value="1"/>
</dbReference>
<organism evidence="4 5">
    <name type="scientific">Flavobacterium indicum (strain DSM 17447 / CIP 109464 / GPTSA100-9)</name>
    <dbReference type="NCBI Taxonomy" id="1094466"/>
    <lineage>
        <taxon>Bacteria</taxon>
        <taxon>Pseudomonadati</taxon>
        <taxon>Bacteroidota</taxon>
        <taxon>Flavobacteriia</taxon>
        <taxon>Flavobacteriales</taxon>
        <taxon>Flavobacteriaceae</taxon>
        <taxon>Flavobacterium</taxon>
    </lineage>
</organism>
<dbReference type="HOGENOM" id="CLU_471564_0_0_10"/>
<evidence type="ECO:0000256" key="1">
    <source>
        <dbReference type="ARBA" id="ARBA00022729"/>
    </source>
</evidence>
<gene>
    <name evidence="4" type="ordered locus">KQS_10950</name>
</gene>
<dbReference type="EMBL" id="HE774682">
    <property type="protein sequence ID" value="CCG54112.1"/>
    <property type="molecule type" value="Genomic_DNA"/>
</dbReference>
<dbReference type="STRING" id="1094466.KQS_10950"/>
<dbReference type="RefSeq" id="WP_014389230.1">
    <property type="nucleotide sequence ID" value="NC_017025.1"/>
</dbReference>
<evidence type="ECO:0000313" key="4">
    <source>
        <dbReference type="EMBL" id="CCG54112.1"/>
    </source>
</evidence>